<dbReference type="Gene3D" id="3.30.70.580">
    <property type="entry name" value="Pseudouridine synthase I, catalytic domain, N-terminal subdomain"/>
    <property type="match status" value="1"/>
</dbReference>
<dbReference type="GO" id="GO:0003723">
    <property type="term" value="F:RNA binding"/>
    <property type="evidence" value="ECO:0007669"/>
    <property type="project" value="InterPro"/>
</dbReference>
<protein>
    <submittedName>
        <fullName evidence="1">Uncharacterized protein</fullName>
    </submittedName>
</protein>
<organism evidence="1 2">
    <name type="scientific">Suillus discolor</name>
    <dbReference type="NCBI Taxonomy" id="1912936"/>
    <lineage>
        <taxon>Eukaryota</taxon>
        <taxon>Fungi</taxon>
        <taxon>Dikarya</taxon>
        <taxon>Basidiomycota</taxon>
        <taxon>Agaricomycotina</taxon>
        <taxon>Agaricomycetes</taxon>
        <taxon>Agaricomycetidae</taxon>
        <taxon>Boletales</taxon>
        <taxon>Suillineae</taxon>
        <taxon>Suillaceae</taxon>
        <taxon>Suillus</taxon>
    </lineage>
</organism>
<proteinExistence type="predicted"/>
<sequence length="105" mass="11676">MPLPMVEDVLFQAFVKARLVDEIGAWIVVEKRGRTDRGVQISAAGQAVSFKLWGSTRTSSKDIIIIVRGDGERPPNTSYQPSTKHELPLASTIRILAWSPIMHHP</sequence>
<dbReference type="InterPro" id="IPR020094">
    <property type="entry name" value="TruA/RsuA/RluB/E/F_N"/>
</dbReference>
<dbReference type="RefSeq" id="XP_041298045.1">
    <property type="nucleotide sequence ID" value="XM_041429115.1"/>
</dbReference>
<evidence type="ECO:0000313" key="2">
    <source>
        <dbReference type="Proteomes" id="UP000823399"/>
    </source>
</evidence>
<gene>
    <name evidence="1" type="ORF">F5147DRAFT_302784</name>
</gene>
<accession>A0A9P7JYZ8</accession>
<name>A0A9P7JYZ8_9AGAM</name>
<dbReference type="Proteomes" id="UP000823399">
    <property type="component" value="Unassembled WGS sequence"/>
</dbReference>
<comment type="caution">
    <text evidence="1">The sequence shown here is derived from an EMBL/GenBank/DDBJ whole genome shotgun (WGS) entry which is preliminary data.</text>
</comment>
<reference evidence="1" key="1">
    <citation type="journal article" date="2020" name="New Phytol.">
        <title>Comparative genomics reveals dynamic genome evolution in host specialist ectomycorrhizal fungi.</title>
        <authorList>
            <person name="Lofgren L.A."/>
            <person name="Nguyen N.H."/>
            <person name="Vilgalys R."/>
            <person name="Ruytinx J."/>
            <person name="Liao H.L."/>
            <person name="Branco S."/>
            <person name="Kuo A."/>
            <person name="LaButti K."/>
            <person name="Lipzen A."/>
            <person name="Andreopoulos W."/>
            <person name="Pangilinan J."/>
            <person name="Riley R."/>
            <person name="Hundley H."/>
            <person name="Na H."/>
            <person name="Barry K."/>
            <person name="Grigoriev I.V."/>
            <person name="Stajich J.E."/>
            <person name="Kennedy P.G."/>
        </authorList>
    </citation>
    <scope>NUCLEOTIDE SEQUENCE</scope>
    <source>
        <strain evidence="1">FC423</strain>
    </source>
</reference>
<dbReference type="GO" id="GO:0009982">
    <property type="term" value="F:pseudouridine synthase activity"/>
    <property type="evidence" value="ECO:0007669"/>
    <property type="project" value="InterPro"/>
</dbReference>
<keyword evidence="2" id="KW-1185">Reference proteome</keyword>
<evidence type="ECO:0000313" key="1">
    <source>
        <dbReference type="EMBL" id="KAG2117156.1"/>
    </source>
</evidence>
<dbReference type="EMBL" id="JABBWM010000005">
    <property type="protein sequence ID" value="KAG2117156.1"/>
    <property type="molecule type" value="Genomic_DNA"/>
</dbReference>
<dbReference type="AlphaFoldDB" id="A0A9P7JYZ8"/>
<dbReference type="OrthoDB" id="2691543at2759"/>
<dbReference type="GeneID" id="64691374"/>